<organism evidence="2 3">
    <name type="scientific">Ceratitis capitata</name>
    <name type="common">Mediterranean fruit fly</name>
    <name type="synonym">Tephritis capitata</name>
    <dbReference type="NCBI Taxonomy" id="7213"/>
    <lineage>
        <taxon>Eukaryota</taxon>
        <taxon>Metazoa</taxon>
        <taxon>Ecdysozoa</taxon>
        <taxon>Arthropoda</taxon>
        <taxon>Hexapoda</taxon>
        <taxon>Insecta</taxon>
        <taxon>Pterygota</taxon>
        <taxon>Neoptera</taxon>
        <taxon>Endopterygota</taxon>
        <taxon>Diptera</taxon>
        <taxon>Brachycera</taxon>
        <taxon>Muscomorpha</taxon>
        <taxon>Tephritoidea</taxon>
        <taxon>Tephritidae</taxon>
        <taxon>Ceratitis</taxon>
        <taxon>Ceratitis</taxon>
    </lineage>
</organism>
<feature type="region of interest" description="Disordered" evidence="1">
    <location>
        <begin position="51"/>
        <end position="74"/>
    </location>
</feature>
<dbReference type="AlphaFoldDB" id="A0A811UF95"/>
<gene>
    <name evidence="2" type="ORF">CCAP1982_LOCUS4604</name>
</gene>
<proteinExistence type="predicted"/>
<keyword evidence="3" id="KW-1185">Reference proteome</keyword>
<evidence type="ECO:0000313" key="3">
    <source>
        <dbReference type="Proteomes" id="UP000606786"/>
    </source>
</evidence>
<comment type="caution">
    <text evidence="2">The sequence shown here is derived from an EMBL/GenBank/DDBJ whole genome shotgun (WGS) entry which is preliminary data.</text>
</comment>
<feature type="compositionally biased region" description="Basic and acidic residues" evidence="1">
    <location>
        <begin position="51"/>
        <end position="62"/>
    </location>
</feature>
<evidence type="ECO:0000256" key="1">
    <source>
        <dbReference type="SAM" id="MobiDB-lite"/>
    </source>
</evidence>
<sequence>TTGAVILSAECQAEFLSGFMTFALEWKGASSTFSGAPWVKKTALPHTWRVSHTESSEAEANKHYNSQQFEARDDGSQSFIHARFATRMSHPLMKYDMSCYQQKNSAPTFKSCFHPTVKKCSTSFLK</sequence>
<dbReference type="Proteomes" id="UP000606786">
    <property type="component" value="Unassembled WGS sequence"/>
</dbReference>
<dbReference type="EMBL" id="CAJHJT010000001">
    <property type="protein sequence ID" value="CAD6995903.1"/>
    <property type="molecule type" value="Genomic_DNA"/>
</dbReference>
<protein>
    <submittedName>
        <fullName evidence="2">(Mediterranean fruit fly) hypothetical protein</fullName>
    </submittedName>
</protein>
<reference evidence="2" key="1">
    <citation type="submission" date="2020-11" db="EMBL/GenBank/DDBJ databases">
        <authorList>
            <person name="Whitehead M."/>
        </authorList>
    </citation>
    <scope>NUCLEOTIDE SEQUENCE</scope>
    <source>
        <strain evidence="2">EGII</strain>
    </source>
</reference>
<feature type="non-terminal residue" evidence="2">
    <location>
        <position position="1"/>
    </location>
</feature>
<evidence type="ECO:0000313" key="2">
    <source>
        <dbReference type="EMBL" id="CAD6995903.1"/>
    </source>
</evidence>
<name>A0A811UF95_CERCA</name>
<accession>A0A811UF95</accession>